<accession>A0ABY7LTI9</accession>
<evidence type="ECO:0000313" key="3">
    <source>
        <dbReference type="Proteomes" id="UP001211005"/>
    </source>
</evidence>
<feature type="signal peptide" evidence="1">
    <location>
        <begin position="1"/>
        <end position="22"/>
    </location>
</feature>
<gene>
    <name evidence="2" type="ORF">O3303_04360</name>
</gene>
<keyword evidence="3" id="KW-1185">Reference proteome</keyword>
<keyword evidence="1" id="KW-0732">Signal</keyword>
<name>A0ABY7LTI9_9BACT</name>
<evidence type="ECO:0000313" key="2">
    <source>
        <dbReference type="EMBL" id="WBA42796.1"/>
    </source>
</evidence>
<evidence type="ECO:0000256" key="1">
    <source>
        <dbReference type="SAM" id="SignalP"/>
    </source>
</evidence>
<organism evidence="2 3">
    <name type="scientific">Hymenobacter canadensis</name>
    <dbReference type="NCBI Taxonomy" id="2999067"/>
    <lineage>
        <taxon>Bacteria</taxon>
        <taxon>Pseudomonadati</taxon>
        <taxon>Bacteroidota</taxon>
        <taxon>Cytophagia</taxon>
        <taxon>Cytophagales</taxon>
        <taxon>Hymenobacteraceae</taxon>
        <taxon>Hymenobacter</taxon>
    </lineage>
</organism>
<sequence length="170" mass="18517">MTRLYLSATAMLWLAAGTVGFAQSLAAAEPRAAEPAAAPVVHSGLSTARYDRSDTLRAVQHLFMQRSGATRGWLQAGAGIVATAAVKKTALAVSNVKKADKHYYQNQQQEANGDLVMGGLMAGYGLFRLSRFGPQQYQRVTEAYAQGTPLPPYLTRRLKTKYFRLLPIAR</sequence>
<feature type="chain" id="PRO_5046211717" evidence="1">
    <location>
        <begin position="23"/>
        <end position="170"/>
    </location>
</feature>
<dbReference type="RefSeq" id="WP_269560845.1">
    <property type="nucleotide sequence ID" value="NZ_CP114767.1"/>
</dbReference>
<dbReference type="EMBL" id="CP114767">
    <property type="protein sequence ID" value="WBA42796.1"/>
    <property type="molecule type" value="Genomic_DNA"/>
</dbReference>
<protein>
    <submittedName>
        <fullName evidence="2">Uncharacterized protein</fullName>
    </submittedName>
</protein>
<proteinExistence type="predicted"/>
<reference evidence="2 3" key="1">
    <citation type="submission" date="2022-12" db="EMBL/GenBank/DDBJ databases">
        <title>Hymenobacter canadensis sp. nov. isolated from lake water of the Cambridge Bay, Canada.</title>
        <authorList>
            <person name="Kim W.H."/>
            <person name="Lee Y.M."/>
        </authorList>
    </citation>
    <scope>NUCLEOTIDE SEQUENCE [LARGE SCALE GENOMIC DNA]</scope>
    <source>
        <strain evidence="2 3">PAMC 29467</strain>
    </source>
</reference>
<dbReference type="Proteomes" id="UP001211005">
    <property type="component" value="Chromosome"/>
</dbReference>